<dbReference type="InterPro" id="IPR025743">
    <property type="entry name" value="TssM1_N"/>
</dbReference>
<dbReference type="OrthoDB" id="9758229at2"/>
<gene>
    <name evidence="4" type="ORF">TRM7557_00207</name>
</gene>
<evidence type="ECO:0000259" key="3">
    <source>
        <dbReference type="Pfam" id="PF14331"/>
    </source>
</evidence>
<reference evidence="4 5" key="1">
    <citation type="submission" date="2015-09" db="EMBL/GenBank/DDBJ databases">
        <authorList>
            <consortium name="Swine Surveillance"/>
        </authorList>
    </citation>
    <scope>NUCLEOTIDE SEQUENCE [LARGE SCALE GENOMIC DNA]</scope>
    <source>
        <strain evidence="4 5">CECT 7557</strain>
    </source>
</reference>
<feature type="transmembrane region" description="Helical" evidence="1">
    <location>
        <begin position="21"/>
        <end position="42"/>
    </location>
</feature>
<dbReference type="AlphaFoldDB" id="A0A0P1GHH5"/>
<dbReference type="InterPro" id="IPR053156">
    <property type="entry name" value="T6SS_TssM-like"/>
</dbReference>
<dbReference type="STRING" id="928856.SAMN04488049_1296"/>
<evidence type="ECO:0000313" key="4">
    <source>
        <dbReference type="EMBL" id="CUH75069.1"/>
    </source>
</evidence>
<dbReference type="Proteomes" id="UP000052022">
    <property type="component" value="Unassembled WGS sequence"/>
</dbReference>
<dbReference type="PANTHER" id="PTHR36153:SF1">
    <property type="entry name" value="TYPE VI SECRETION SYSTEM COMPONENT TSSM1"/>
    <property type="match status" value="1"/>
</dbReference>
<organism evidence="4 5">
    <name type="scientific">Tritonibacter multivorans</name>
    <dbReference type="NCBI Taxonomy" id="928856"/>
    <lineage>
        <taxon>Bacteria</taxon>
        <taxon>Pseudomonadati</taxon>
        <taxon>Pseudomonadota</taxon>
        <taxon>Alphaproteobacteria</taxon>
        <taxon>Rhodobacterales</taxon>
        <taxon>Paracoccaceae</taxon>
        <taxon>Tritonibacter</taxon>
    </lineage>
</organism>
<dbReference type="SUPFAM" id="SSF52540">
    <property type="entry name" value="P-loop containing nucleoside triphosphate hydrolases"/>
    <property type="match status" value="1"/>
</dbReference>
<dbReference type="PANTHER" id="PTHR36153">
    <property type="entry name" value="INNER MEMBRANE PROTEIN-RELATED"/>
    <property type="match status" value="1"/>
</dbReference>
<proteinExistence type="predicted"/>
<accession>A0A0P1GHH5</accession>
<dbReference type="EMBL" id="CYSD01000006">
    <property type="protein sequence ID" value="CUH75069.1"/>
    <property type="molecule type" value="Genomic_DNA"/>
</dbReference>
<dbReference type="InterPro" id="IPR009612">
    <property type="entry name" value="IcmF-rel"/>
</dbReference>
<keyword evidence="1" id="KW-1133">Transmembrane helix</keyword>
<keyword evidence="1" id="KW-0812">Transmembrane</keyword>
<dbReference type="Pfam" id="PF14331">
    <property type="entry name" value="IcmF-related_N"/>
    <property type="match status" value="1"/>
</dbReference>
<dbReference type="InterPro" id="IPR017731">
    <property type="entry name" value="TssM1-like"/>
</dbReference>
<feature type="transmembrane region" description="Helical" evidence="1">
    <location>
        <begin position="431"/>
        <end position="452"/>
    </location>
</feature>
<keyword evidence="5" id="KW-1185">Reference proteome</keyword>
<evidence type="ECO:0000313" key="5">
    <source>
        <dbReference type="Proteomes" id="UP000052022"/>
    </source>
</evidence>
<dbReference type="InterPro" id="IPR027417">
    <property type="entry name" value="P-loop_NTPase"/>
</dbReference>
<keyword evidence="1" id="KW-0472">Membrane</keyword>
<feature type="domain" description="IcmF-related" evidence="2">
    <location>
        <begin position="493"/>
        <end position="803"/>
    </location>
</feature>
<name>A0A0P1GHH5_9RHOB</name>
<sequence length="1201" mass="133580">MRLFGLSLSQLWQKPWMRLPLIALGVLCICLAVWFGFLWTGLSWLISPWVRGGVIAVILGAVAVTAGVRYRKRRLAAKALEETLIETPVGDGAVLADRMRDALGKLKKNGGATYLYDLPWYIIIGPPGAGKTTALVHSGLEFPGTDKAAVAGFGGTKNCDFWFTEDAVMIDTAGRYTTQDSDERADGMSWQAFLEQLKAARPNQPVNGVILAFSCDDMLTATDEALDSHALTIRKRLEEIHEKLRIDVPVYVMFTKADMVAGFREFYGPFGEDRRRGVWGVTFQTKDRKEETYKAVPAEFDALISRLSNEVTDRLNEEPDSVARISIFGFPGQMALMQRNVSDFLRRVFQRPQDIHAILRGFYFTSGTQEGTPIDQVLGAVRGSGVDTGFMSGKGRSYFLQDLLQKVIFEERDWVGYDLNAMRRRAILRSVTTTAIVALTVTSIGVLGYSFWKNATLVREAGQVAEIYALEVQSDPALRQTILDDPSPLPVMEALATLRDMPGGWGNPREQGFVEHMGLSRRASIRRAALESYSDALERHLRPRMMLQLENELQDYVASQKTEQAYRALKVYILLAKQQPGKADDPAVQAYFAEAWLPYFSEVGLEDEYNEMNDHLAAMLELDDRVEPRLKPNNSIVESAQLIIATLPLAQQAYSSIQSDAAAMAPYNLGDALTGVQADRVFRTTDGRDLETLTLPGLYSFSGYWGTFRTAMETAAERLEDERWVLGKAGEEVDYSGQLAGLNRDIHALYQADFTRQWQALLDRIELTAMSGGAPDFPALSVASVDFASPILKLAEAVDRETRLSRFLDTIEGMEISPDALASGNVSGQLGEAGFSEVERRSGAFQRIALNLLKDRAKFQGRAGVAGNAGSLQRRQLEDVERNFEKWHKFVAGDAAARSRPVDVMLAGLRDLATNRQGAARSPNPALDERGLQDALSRLTQNVPFYPPTVIGFVNQIEREFLTVSANTTLAQIERAMTEDITAYCRQNIETAFPFDRGGRHISTAVFGDFFGYGGRMEQFYQEYLRDYTQRDGLGGLVPREGSTLGGRLSEATLSQFARAERIRQAFFPADSNRPSVRFTIRQTTSSDAVESTLLAFGERRVKILPNSTAVSVNWPEETADIVLTLLPQKKRVSNSLRFGGGRWSLSEFIEKGRGRANGTLVDISHSVGGRSGRYRLEFDSITVPFLMKELREFQCPQSLE</sequence>
<dbReference type="NCBIfam" id="TIGR03348">
    <property type="entry name" value="VI_IcmF"/>
    <property type="match status" value="1"/>
</dbReference>
<evidence type="ECO:0000259" key="2">
    <source>
        <dbReference type="Pfam" id="PF06761"/>
    </source>
</evidence>
<feature type="domain" description="Type VI secretion system component TssM1 N-terminal" evidence="3">
    <location>
        <begin position="185"/>
        <end position="435"/>
    </location>
</feature>
<dbReference type="Pfam" id="PF06761">
    <property type="entry name" value="IcmF-related"/>
    <property type="match status" value="1"/>
</dbReference>
<dbReference type="CDD" id="cd00882">
    <property type="entry name" value="Ras_like_GTPase"/>
    <property type="match status" value="1"/>
</dbReference>
<protein>
    <submittedName>
        <fullName evidence="4">Type VI secretion protein IcmF</fullName>
    </submittedName>
</protein>
<evidence type="ECO:0000256" key="1">
    <source>
        <dbReference type="SAM" id="Phobius"/>
    </source>
</evidence>
<dbReference type="RefSeq" id="WP_058288374.1">
    <property type="nucleotide sequence ID" value="NZ_CYSD01000006.1"/>
</dbReference>
<feature type="transmembrane region" description="Helical" evidence="1">
    <location>
        <begin position="48"/>
        <end position="68"/>
    </location>
</feature>